<dbReference type="NCBIfam" id="NF011127">
    <property type="entry name" value="PRK14553.1-7"/>
    <property type="match status" value="1"/>
</dbReference>
<dbReference type="RefSeq" id="WP_070109377.1">
    <property type="nucleotide sequence ID" value="NZ_LZFO01000004.1"/>
</dbReference>
<evidence type="ECO:0000313" key="7">
    <source>
        <dbReference type="EMBL" id="OFI07215.1"/>
    </source>
</evidence>
<dbReference type="Proteomes" id="UP000175744">
    <property type="component" value="Unassembled WGS sequence"/>
</dbReference>
<keyword evidence="8" id="KW-1185">Reference proteome</keyword>
<organism evidence="7 8">
    <name type="scientific">Clostridium acetireducens DSM 10703</name>
    <dbReference type="NCBI Taxonomy" id="1121290"/>
    <lineage>
        <taxon>Bacteria</taxon>
        <taxon>Bacillati</taxon>
        <taxon>Bacillota</taxon>
        <taxon>Clostridia</taxon>
        <taxon>Eubacteriales</taxon>
        <taxon>Clostridiaceae</taxon>
        <taxon>Clostridium</taxon>
    </lineage>
</organism>
<reference evidence="7 8" key="1">
    <citation type="submission" date="2016-06" db="EMBL/GenBank/DDBJ databases">
        <title>Genome sequence of Clostridium acetireducens DSM 10703.</title>
        <authorList>
            <person name="Poehlein A."/>
            <person name="Fluechter S."/>
            <person name="Duerre P."/>
            <person name="Daniel R."/>
        </authorList>
    </citation>
    <scope>NUCLEOTIDE SEQUENCE [LARGE SCALE GENOMIC DNA]</scope>
    <source>
        <strain evidence="7 8">DSM 10703</strain>
    </source>
</reference>
<evidence type="ECO:0000256" key="3">
    <source>
        <dbReference type="ARBA" id="ARBA00022801"/>
    </source>
</evidence>
<keyword evidence="3" id="KW-0378">Hydrolase</keyword>
<dbReference type="InterPro" id="IPR036764">
    <property type="entry name" value="Peptidase_Prp_sf"/>
</dbReference>
<comment type="caution">
    <text evidence="7">The sequence shown here is derived from an EMBL/GenBank/DDBJ whole genome shotgun (WGS) entry which is preliminary data.</text>
</comment>
<dbReference type="STRING" id="1121290.CLAOCE_04060"/>
<dbReference type="GO" id="GO:0006508">
    <property type="term" value="P:proteolysis"/>
    <property type="evidence" value="ECO:0007669"/>
    <property type="project" value="UniProtKB-KW"/>
</dbReference>
<sequence>MINVIFKKKSNKILSYKLEGHANFVDEGYDMVCSAVSGISLTIANGITEVLKIPCQLNVKDGFLNIDLSSCSSKDIDKAQVLMETILLGLKSVEANYGKYIKVKIEEV</sequence>
<dbReference type="AlphaFoldDB" id="A0A1E8F1A1"/>
<keyword evidence="1" id="KW-0690">Ribosome biogenesis</keyword>
<dbReference type="GO" id="GO:0008234">
    <property type="term" value="F:cysteine-type peptidase activity"/>
    <property type="evidence" value="ECO:0007669"/>
    <property type="project" value="UniProtKB-KW"/>
</dbReference>
<name>A0A1E8F1A1_9CLOT</name>
<dbReference type="InterPro" id="IPR007422">
    <property type="entry name" value="Peptidase_Prp"/>
</dbReference>
<dbReference type="CDD" id="cd16332">
    <property type="entry name" value="Prp-like"/>
    <property type="match status" value="1"/>
</dbReference>
<evidence type="ECO:0000256" key="4">
    <source>
        <dbReference type="ARBA" id="ARBA00022807"/>
    </source>
</evidence>
<keyword evidence="4" id="KW-0788">Thiol protease</keyword>
<dbReference type="Gene3D" id="3.30.70.1490">
    <property type="entry name" value="Cysteine protease Prp"/>
    <property type="match status" value="1"/>
</dbReference>
<dbReference type="PANTHER" id="PTHR39178">
    <property type="entry name" value="HYPOTHETICAL RIBOSOME-ASSOCIATED PROTEIN"/>
    <property type="match status" value="1"/>
</dbReference>
<keyword evidence="2" id="KW-0645">Protease</keyword>
<proteinExistence type="inferred from homology"/>
<evidence type="ECO:0000313" key="8">
    <source>
        <dbReference type="Proteomes" id="UP000175744"/>
    </source>
</evidence>
<gene>
    <name evidence="7" type="ORF">CLOACE_04060</name>
</gene>
<protein>
    <recommendedName>
        <fullName evidence="6">Ribosomal processing cysteine protease Prp</fullName>
    </recommendedName>
</protein>
<accession>A0A1E8F1A1</accession>
<dbReference type="Pfam" id="PF04327">
    <property type="entry name" value="Peptidase_Prp"/>
    <property type="match status" value="1"/>
</dbReference>
<evidence type="ECO:0000256" key="2">
    <source>
        <dbReference type="ARBA" id="ARBA00022670"/>
    </source>
</evidence>
<dbReference type="GO" id="GO:0042254">
    <property type="term" value="P:ribosome biogenesis"/>
    <property type="evidence" value="ECO:0007669"/>
    <property type="project" value="UniProtKB-KW"/>
</dbReference>
<evidence type="ECO:0000256" key="5">
    <source>
        <dbReference type="ARBA" id="ARBA00044503"/>
    </source>
</evidence>
<evidence type="ECO:0000256" key="1">
    <source>
        <dbReference type="ARBA" id="ARBA00022517"/>
    </source>
</evidence>
<dbReference type="PANTHER" id="PTHR39178:SF1">
    <property type="entry name" value="RIBOSOMAL-PROCESSING CYSTEINE PROTEASE PRP"/>
    <property type="match status" value="1"/>
</dbReference>
<evidence type="ECO:0000256" key="6">
    <source>
        <dbReference type="ARBA" id="ARBA00044538"/>
    </source>
</evidence>
<dbReference type="SUPFAM" id="SSF118010">
    <property type="entry name" value="TM1457-like"/>
    <property type="match status" value="1"/>
</dbReference>
<comment type="similarity">
    <text evidence="5">Belongs to the Prp family.</text>
</comment>
<dbReference type="OrthoDB" id="48998at2"/>
<dbReference type="EMBL" id="LZFO01000004">
    <property type="protein sequence ID" value="OFI07215.1"/>
    <property type="molecule type" value="Genomic_DNA"/>
</dbReference>